<organism evidence="2 3">
    <name type="scientific">Pelomonas cellulosilytica</name>
    <dbReference type="NCBI Taxonomy" id="2906762"/>
    <lineage>
        <taxon>Bacteria</taxon>
        <taxon>Pseudomonadati</taxon>
        <taxon>Pseudomonadota</taxon>
        <taxon>Betaproteobacteria</taxon>
        <taxon>Burkholderiales</taxon>
        <taxon>Sphaerotilaceae</taxon>
        <taxon>Roseateles</taxon>
    </lineage>
</organism>
<accession>A0ABS8XWK1</accession>
<protein>
    <recommendedName>
        <fullName evidence="1">Replication-associated protein ORF2/G2P domain-containing protein</fullName>
    </recommendedName>
</protein>
<proteinExistence type="predicted"/>
<sequence length="349" mass="39804">MSASVKTLDKTGWSVAALRREARHNGWKAKAAARKVWEASEAGEAYRDAYNRHPLCNALDAVTDESMERSRAPRYRLKVRTFPTGHAEAVVTTEYPDPLKTLDRAIRRDLRHLDFKWEGGRDENVERAVRRASQDVRLKCKAMGVNSLWTLTFRENVTDRQAVLRCFDQFRRRVVKVLGDWRYIAVLERQERGAWHVHLATHALPSRIVQGDVRVKSWDVMRAIWRSAAGEFGGNFDEAKKQKRWSKGARPIQGAGAIARYIAGYVAKDMHESELGQKRYSSSRNIEVPPAYTAVFDAADETMRALIELAYAGVGERVASTWFNSNRGVFFIETDDSRSFRPPPSEPVH</sequence>
<comment type="caution">
    <text evidence="2">The sequence shown here is derived from an EMBL/GenBank/DDBJ whole genome shotgun (WGS) entry which is preliminary data.</text>
</comment>
<evidence type="ECO:0000259" key="1">
    <source>
        <dbReference type="Pfam" id="PF23343"/>
    </source>
</evidence>
<dbReference type="Pfam" id="PF23343">
    <property type="entry name" value="REP_ORF2-G2P"/>
    <property type="match status" value="1"/>
</dbReference>
<evidence type="ECO:0000313" key="2">
    <source>
        <dbReference type="EMBL" id="MCE4555006.1"/>
    </source>
</evidence>
<dbReference type="RefSeq" id="WP_233372028.1">
    <property type="nucleotide sequence ID" value="NZ_JAJTWU010000004.1"/>
</dbReference>
<dbReference type="Proteomes" id="UP001200741">
    <property type="component" value="Unassembled WGS sequence"/>
</dbReference>
<name>A0ABS8XWK1_9BURK</name>
<dbReference type="InterPro" id="IPR056906">
    <property type="entry name" value="ORF2/G2P_dom"/>
</dbReference>
<keyword evidence="3" id="KW-1185">Reference proteome</keyword>
<evidence type="ECO:0000313" key="3">
    <source>
        <dbReference type="Proteomes" id="UP001200741"/>
    </source>
</evidence>
<gene>
    <name evidence="2" type="ORF">LXT13_11275</name>
</gene>
<reference evidence="2 3" key="1">
    <citation type="submission" date="2021-12" db="EMBL/GenBank/DDBJ databases">
        <title>Genome seq of P8.</title>
        <authorList>
            <person name="Seo T."/>
        </authorList>
    </citation>
    <scope>NUCLEOTIDE SEQUENCE [LARGE SCALE GENOMIC DNA]</scope>
    <source>
        <strain evidence="2 3">P8</strain>
    </source>
</reference>
<feature type="domain" description="Replication-associated protein ORF2/G2P" evidence="1">
    <location>
        <begin position="147"/>
        <end position="269"/>
    </location>
</feature>
<dbReference type="EMBL" id="JAJTWU010000004">
    <property type="protein sequence ID" value="MCE4555006.1"/>
    <property type="molecule type" value="Genomic_DNA"/>
</dbReference>